<dbReference type="GO" id="GO:0000224">
    <property type="term" value="F:peptide-N4-(N-acetyl-beta-glucosaminyl)asparagine amidase activity"/>
    <property type="evidence" value="ECO:0000318"/>
    <property type="project" value="GO_Central"/>
</dbReference>
<dbReference type="GO" id="GO:0005975">
    <property type="term" value="P:carbohydrate metabolic process"/>
    <property type="evidence" value="ECO:0007669"/>
    <property type="project" value="InterPro"/>
</dbReference>
<dbReference type="GO" id="GO:0005829">
    <property type="term" value="C:cytosol"/>
    <property type="evidence" value="ECO:0000318"/>
    <property type="project" value="GO_Central"/>
</dbReference>
<dbReference type="Pfam" id="PF17678">
    <property type="entry name" value="Glyco_hydro_92N"/>
    <property type="match status" value="1"/>
</dbReference>
<keyword evidence="5" id="KW-1185">Reference proteome</keyword>
<dbReference type="PANTHER" id="PTHR12143">
    <property type="entry name" value="PEPTIDE N-GLYCANASE PNGASE -RELATED"/>
    <property type="match status" value="1"/>
</dbReference>
<organism evidence="4 5">
    <name type="scientific">Monosiga brevicollis</name>
    <name type="common">Choanoflagellate</name>
    <dbReference type="NCBI Taxonomy" id="81824"/>
    <lineage>
        <taxon>Eukaryota</taxon>
        <taxon>Choanoflagellata</taxon>
        <taxon>Craspedida</taxon>
        <taxon>Salpingoecidae</taxon>
        <taxon>Monosiga</taxon>
    </lineage>
</organism>
<dbReference type="PANTHER" id="PTHR12143:SF43">
    <property type="entry name" value="PUTATIVE-RELATED"/>
    <property type="match status" value="1"/>
</dbReference>
<dbReference type="InParanoid" id="A9VAR5"/>
<dbReference type="InterPro" id="IPR012939">
    <property type="entry name" value="Glyco_hydro_92"/>
</dbReference>
<dbReference type="AlphaFoldDB" id="A9VAR5"/>
<protein>
    <recommendedName>
        <fullName evidence="6">Alpha-1,2-mannosidase</fullName>
    </recommendedName>
</protein>
<dbReference type="Gene3D" id="1.20.1050.60">
    <property type="entry name" value="alpha-1,2-mannosidase"/>
    <property type="match status" value="1"/>
</dbReference>
<dbReference type="STRING" id="81824.A9VAR5"/>
<dbReference type="GeneID" id="5895057"/>
<dbReference type="InterPro" id="IPR050883">
    <property type="entry name" value="PNGase"/>
</dbReference>
<dbReference type="InterPro" id="IPR041371">
    <property type="entry name" value="GH92_N"/>
</dbReference>
<dbReference type="FunFam" id="3.30.2080.10:FF:000009">
    <property type="entry name" value="Glycoside hydrolase family 92 protein"/>
    <property type="match status" value="1"/>
</dbReference>
<dbReference type="Pfam" id="PF07971">
    <property type="entry name" value="Glyco_hydro_92"/>
    <property type="match status" value="1"/>
</dbReference>
<evidence type="ECO:0000259" key="2">
    <source>
        <dbReference type="Pfam" id="PF07971"/>
    </source>
</evidence>
<dbReference type="RefSeq" id="XP_001749832.1">
    <property type="nucleotide sequence ID" value="XM_001749780.1"/>
</dbReference>
<feature type="domain" description="Glycosyl hydrolase family 92" evidence="2">
    <location>
        <begin position="404"/>
        <end position="704"/>
    </location>
</feature>
<proteinExistence type="predicted"/>
<name>A9VAR5_MONBE</name>
<dbReference type="GO" id="GO:0006516">
    <property type="term" value="P:glycoprotein catabolic process"/>
    <property type="evidence" value="ECO:0000318"/>
    <property type="project" value="GO_Central"/>
</dbReference>
<evidence type="ECO:0000256" key="1">
    <source>
        <dbReference type="SAM" id="SignalP"/>
    </source>
</evidence>
<dbReference type="GO" id="GO:0005634">
    <property type="term" value="C:nucleus"/>
    <property type="evidence" value="ECO:0000318"/>
    <property type="project" value="GO_Central"/>
</dbReference>
<evidence type="ECO:0000313" key="4">
    <source>
        <dbReference type="EMBL" id="EDQ85421.1"/>
    </source>
</evidence>
<dbReference type="Gene3D" id="3.30.2080.10">
    <property type="entry name" value="GH92 mannosidase domain"/>
    <property type="match status" value="1"/>
</dbReference>
<dbReference type="KEGG" id="mbr:MONBRDRAFT_29317"/>
<sequence>MWQRTVQLYVVACGLLLAQEWPGTTAWQPTDLVDLYIGTGGFGFGVGGNPPGPQVPFGNMRLSPDTAYADDVWLDFQHYGGYHFNDTYIRTFSHTHMVGPGVADLGNLGLMPTRGRMPDSLLHYLYGSRFSHDHEILQPGYYSVLLQDSDINASLTACGSHAGWHHYAPLPNTNNTYSIVLDLAHALSDGAVKDGNVTISANPTLSPAVLNVEGCLLNDGGLSGRNGKGVTLCYTMQITASDSLTVAGLWNTSQRQLQAVGTISGADVGAVFEVTGTADIAIAISYISIDQAKTNFARQAANQSFTSCRATSHQLWADLLGKALMWPAALSFGQVEVHTDATSGEIHDRLTKFYTAIYHSFQAPTQWSEEGGYYLGMDNQLHQLPAGMGAMYTDMSIWDTHRSQIGSHADVMIADAVSKNLTDFDVHTAFEAMYLQATQAQRPHSGWTDLEDYVRQGTTGYLPTPLTYFAAMYLRKQPATWMTRRTDKGYFCQRKNASDEVDCVRDPSFQSWLFNEEDGFCEGDAAEWRWFVPHNLTGLVELYGSNDTFVKELEKFLIDTFRYNSTDLPNPNYWPGNEPGLMTLYVANAAGRPDLTQKYVHLIVDQYYPVAPNGIPGNDDYGALSSWLVFSMLGFYPRAGSAEYFIGSPFFNNVTVHLSRGPLTLEATNWSAAARAVATVSVDGQTLPVEHYFVSHQTLSSGSAAVRFAMAN</sequence>
<gene>
    <name evidence="4" type="ORF">MONBRDRAFT_29317</name>
</gene>
<dbReference type="EMBL" id="CH991574">
    <property type="protein sequence ID" value="EDQ85421.1"/>
    <property type="molecule type" value="Genomic_DNA"/>
</dbReference>
<reference evidence="4 5" key="1">
    <citation type="journal article" date="2008" name="Nature">
        <title>The genome of the choanoflagellate Monosiga brevicollis and the origin of metazoans.</title>
        <authorList>
            <consortium name="JGI Sequencing"/>
            <person name="King N."/>
            <person name="Westbrook M.J."/>
            <person name="Young S.L."/>
            <person name="Kuo A."/>
            <person name="Abedin M."/>
            <person name="Chapman J."/>
            <person name="Fairclough S."/>
            <person name="Hellsten U."/>
            <person name="Isogai Y."/>
            <person name="Letunic I."/>
            <person name="Marr M."/>
            <person name="Pincus D."/>
            <person name="Putnam N."/>
            <person name="Rokas A."/>
            <person name="Wright K.J."/>
            <person name="Zuzow R."/>
            <person name="Dirks W."/>
            <person name="Good M."/>
            <person name="Goodstein D."/>
            <person name="Lemons D."/>
            <person name="Li W."/>
            <person name="Lyons J.B."/>
            <person name="Morris A."/>
            <person name="Nichols S."/>
            <person name="Richter D.J."/>
            <person name="Salamov A."/>
            <person name="Bork P."/>
            <person name="Lim W.A."/>
            <person name="Manning G."/>
            <person name="Miller W.T."/>
            <person name="McGinnis W."/>
            <person name="Shapiro H."/>
            <person name="Tjian R."/>
            <person name="Grigoriev I.V."/>
            <person name="Rokhsar D."/>
        </authorList>
    </citation>
    <scope>NUCLEOTIDE SEQUENCE [LARGE SCALE GENOMIC DNA]</scope>
    <source>
        <strain evidence="5">MX1 / ATCC 50154</strain>
    </source>
</reference>
<evidence type="ECO:0008006" key="6">
    <source>
        <dbReference type="Google" id="ProtNLM"/>
    </source>
</evidence>
<dbReference type="InterPro" id="IPR014718">
    <property type="entry name" value="GH-type_carb-bd"/>
</dbReference>
<dbReference type="Gene3D" id="2.70.98.10">
    <property type="match status" value="1"/>
</dbReference>
<accession>A9VAR5</accession>
<dbReference type="SUPFAM" id="SSF48208">
    <property type="entry name" value="Six-hairpin glycosidases"/>
    <property type="match status" value="1"/>
</dbReference>
<feature type="signal peptide" evidence="1">
    <location>
        <begin position="1"/>
        <end position="26"/>
    </location>
</feature>
<evidence type="ECO:0000259" key="3">
    <source>
        <dbReference type="Pfam" id="PF17678"/>
    </source>
</evidence>
<dbReference type="InterPro" id="IPR008928">
    <property type="entry name" value="6-hairpin_glycosidase_sf"/>
</dbReference>
<keyword evidence="1" id="KW-0732">Signal</keyword>
<evidence type="ECO:0000313" key="5">
    <source>
        <dbReference type="Proteomes" id="UP000001357"/>
    </source>
</evidence>
<dbReference type="OMA" id="QFHYSGR"/>
<feature type="chain" id="PRO_5002744867" description="Alpha-1,2-mannosidase" evidence="1">
    <location>
        <begin position="27"/>
        <end position="712"/>
    </location>
</feature>
<feature type="domain" description="Glycosyl hydrolase family 92 N-terminal" evidence="3">
    <location>
        <begin position="32"/>
        <end position="273"/>
    </location>
</feature>
<dbReference type="Proteomes" id="UP000001357">
    <property type="component" value="Unassembled WGS sequence"/>
</dbReference>
<dbReference type="GO" id="GO:0030246">
    <property type="term" value="F:carbohydrate binding"/>
    <property type="evidence" value="ECO:0007669"/>
    <property type="project" value="InterPro"/>
</dbReference>
<dbReference type="eggNOG" id="ENOG502QU8M">
    <property type="taxonomic scope" value="Eukaryota"/>
</dbReference>